<dbReference type="GeneTree" id="ENSGT00390000013856"/>
<dbReference type="GO" id="GO:0007129">
    <property type="term" value="P:homologous chromosome pairing at meiosis"/>
    <property type="evidence" value="ECO:0007669"/>
    <property type="project" value="TreeGrafter"/>
</dbReference>
<dbReference type="GO" id="GO:0048477">
    <property type="term" value="P:oogenesis"/>
    <property type="evidence" value="ECO:0007669"/>
    <property type="project" value="TreeGrafter"/>
</dbReference>
<reference evidence="4" key="3">
    <citation type="submission" date="2025-09" db="UniProtKB">
        <authorList>
            <consortium name="Ensembl"/>
        </authorList>
    </citation>
    <scope>IDENTIFICATION</scope>
</reference>
<evidence type="ECO:0000256" key="2">
    <source>
        <dbReference type="ARBA" id="ARBA00093453"/>
    </source>
</evidence>
<dbReference type="AlphaFoldDB" id="A0A670J4Y6"/>
<evidence type="ECO:0000313" key="5">
    <source>
        <dbReference type="Proteomes" id="UP000472272"/>
    </source>
</evidence>
<evidence type="ECO:0000256" key="3">
    <source>
        <dbReference type="SAM" id="MobiDB-lite"/>
    </source>
</evidence>
<reference evidence="4 5" key="1">
    <citation type="journal article" date="2019" name="Proc. Natl. Acad. Sci. U.S.A.">
        <title>Regulatory changes in pterin and carotenoid genes underlie balanced color polymorphisms in the wall lizard.</title>
        <authorList>
            <person name="Andrade P."/>
            <person name="Pinho C."/>
            <person name="Perez I de Lanuza G."/>
            <person name="Afonso S."/>
            <person name="Brejcha J."/>
            <person name="Rubin C.J."/>
            <person name="Wallerman O."/>
            <person name="Pereira P."/>
            <person name="Sabatino S.J."/>
            <person name="Bellati A."/>
            <person name="Pellitteri-Rosa D."/>
            <person name="Bosakova Z."/>
            <person name="Bunikis I."/>
            <person name="Carretero M.A."/>
            <person name="Feiner N."/>
            <person name="Marsik P."/>
            <person name="Pauperio F."/>
            <person name="Salvi D."/>
            <person name="Soler L."/>
            <person name="While G.M."/>
            <person name="Uller T."/>
            <person name="Font E."/>
            <person name="Andersson L."/>
            <person name="Carneiro M."/>
        </authorList>
    </citation>
    <scope>NUCLEOTIDE SEQUENCE</scope>
</reference>
<accession>A0A670J4Y6</accession>
<dbReference type="GO" id="GO:0006310">
    <property type="term" value="P:DNA recombination"/>
    <property type="evidence" value="ECO:0007669"/>
    <property type="project" value="InterPro"/>
</dbReference>
<dbReference type="GO" id="GO:0000800">
    <property type="term" value="C:lateral element"/>
    <property type="evidence" value="ECO:0007669"/>
    <property type="project" value="TreeGrafter"/>
</dbReference>
<feature type="compositionally biased region" description="Low complexity" evidence="3">
    <location>
        <begin position="67"/>
        <end position="88"/>
    </location>
</feature>
<name>A0A670J4Y6_PODMU</name>
<dbReference type="GO" id="GO:0042138">
    <property type="term" value="P:meiotic DNA double-strand break formation"/>
    <property type="evidence" value="ECO:0007669"/>
    <property type="project" value="InterPro"/>
</dbReference>
<evidence type="ECO:0000256" key="1">
    <source>
        <dbReference type="ARBA" id="ARBA00023254"/>
    </source>
</evidence>
<dbReference type="Ensembl" id="ENSPMRT00000019810.1">
    <property type="protein sequence ID" value="ENSPMRP00000018644.1"/>
    <property type="gene ID" value="ENSPMRG00000012235.1"/>
</dbReference>
<reference evidence="4" key="2">
    <citation type="submission" date="2025-08" db="UniProtKB">
        <authorList>
            <consortium name="Ensembl"/>
        </authorList>
    </citation>
    <scope>IDENTIFICATION</scope>
</reference>
<dbReference type="GO" id="GO:0007283">
    <property type="term" value="P:spermatogenesis"/>
    <property type="evidence" value="ECO:0007669"/>
    <property type="project" value="TreeGrafter"/>
</dbReference>
<keyword evidence="5" id="KW-1185">Reference proteome</keyword>
<dbReference type="PANTHER" id="PTHR28575">
    <property type="entry name" value="MEIOSIS-SPECIFIC PROTEIN MEI4"/>
    <property type="match status" value="1"/>
</dbReference>
<organism evidence="4 5">
    <name type="scientific">Podarcis muralis</name>
    <name type="common">Wall lizard</name>
    <name type="synonym">Lacerta muralis</name>
    <dbReference type="NCBI Taxonomy" id="64176"/>
    <lineage>
        <taxon>Eukaryota</taxon>
        <taxon>Metazoa</taxon>
        <taxon>Chordata</taxon>
        <taxon>Craniata</taxon>
        <taxon>Vertebrata</taxon>
        <taxon>Euteleostomi</taxon>
        <taxon>Lepidosauria</taxon>
        <taxon>Squamata</taxon>
        <taxon>Bifurcata</taxon>
        <taxon>Unidentata</taxon>
        <taxon>Episquamata</taxon>
        <taxon>Laterata</taxon>
        <taxon>Lacertibaenia</taxon>
        <taxon>Lacertidae</taxon>
        <taxon>Podarcis</taxon>
    </lineage>
</organism>
<sequence>MATDPHFRPDPGASAFGDGRWRRRSVVPGSLAPGPGPGGLAFEAARRKRQGARGAPGQDSVRKGSPGEIASGSFGSGSGSPEAAAPPEQSLPGVRFRRTGIQPSPAMKPWPLVRVDDQSGHLEDSGCSVSNDDLADTQEASAAFSHSERGPASDASSVLSMLASSRAGPSKSLVPHIQFLRRFLELKRLAEHGGVRTDLGKLGRDSSAISDSFSRLLDGLVAAYSFPEVPFSDFMTRAVCAVITELLSDADVSRQILGKCLKKLEDSVERLIDVVLNSSHLNRFQVQESISHALVSIGQCNRLRRHTIFLLFREVSRFADELQHADEIQAGRDTRYENIFFLCRALEQLLEIGTEEENVAAPSGCDEEEKKMFLHKLDQAIFHLCDEFPLFCIYLWRLGTLLNVAHTQTGGRSWPAM</sequence>
<protein>
    <submittedName>
        <fullName evidence="4">Uncharacterized protein</fullName>
    </submittedName>
</protein>
<dbReference type="Pfam" id="PF13971">
    <property type="entry name" value="Mei4"/>
    <property type="match status" value="1"/>
</dbReference>
<dbReference type="Proteomes" id="UP000472272">
    <property type="component" value="Chromosome 13"/>
</dbReference>
<dbReference type="InterPro" id="IPR025888">
    <property type="entry name" value="MEI4"/>
</dbReference>
<keyword evidence="1" id="KW-0469">Meiosis</keyword>
<evidence type="ECO:0000313" key="4">
    <source>
        <dbReference type="Ensembl" id="ENSPMRP00000018644.1"/>
    </source>
</evidence>
<feature type="region of interest" description="Disordered" evidence="3">
    <location>
        <begin position="1"/>
        <end position="112"/>
    </location>
</feature>
<comment type="similarity">
    <text evidence="2">Belongs to the MEI4L family.</text>
</comment>
<proteinExistence type="inferred from homology"/>
<dbReference type="PANTHER" id="PTHR28575:SF1">
    <property type="entry name" value="MEIOSIS-SPECIFIC PROTEIN MEI4"/>
    <property type="match status" value="1"/>
</dbReference>